<dbReference type="PANTHER" id="PTHR11552">
    <property type="entry name" value="GLUCOSE-METHANOL-CHOLINE GMC OXIDOREDUCTASE"/>
    <property type="match status" value="1"/>
</dbReference>
<evidence type="ECO:0000313" key="4">
    <source>
        <dbReference type="Proteomes" id="UP001152300"/>
    </source>
</evidence>
<keyword evidence="4" id="KW-1185">Reference proteome</keyword>
<dbReference type="Gene3D" id="3.50.50.60">
    <property type="entry name" value="FAD/NAD(P)-binding domain"/>
    <property type="match status" value="1"/>
</dbReference>
<gene>
    <name evidence="3" type="ORF">OCU04_005030</name>
</gene>
<proteinExistence type="inferred from homology"/>
<reference evidence="3" key="1">
    <citation type="submission" date="2022-11" db="EMBL/GenBank/DDBJ databases">
        <title>Genome Resource of Sclerotinia nivalis Strain SnTB1, a Plant Pathogen Isolated from American Ginseng.</title>
        <authorList>
            <person name="Fan S."/>
        </authorList>
    </citation>
    <scope>NUCLEOTIDE SEQUENCE</scope>
    <source>
        <strain evidence="3">SnTB1</strain>
    </source>
</reference>
<evidence type="ECO:0000256" key="1">
    <source>
        <dbReference type="ARBA" id="ARBA00010790"/>
    </source>
</evidence>
<dbReference type="InterPro" id="IPR012132">
    <property type="entry name" value="GMC_OxRdtase"/>
</dbReference>
<dbReference type="EMBL" id="JAPEIS010000005">
    <property type="protein sequence ID" value="KAJ8065932.1"/>
    <property type="molecule type" value="Genomic_DNA"/>
</dbReference>
<dbReference type="OrthoDB" id="3525285at2759"/>
<dbReference type="InterPro" id="IPR007867">
    <property type="entry name" value="GMC_OxRtase_C"/>
</dbReference>
<dbReference type="Pfam" id="PF05199">
    <property type="entry name" value="GMC_oxred_C"/>
    <property type="match status" value="1"/>
</dbReference>
<dbReference type="InterPro" id="IPR036188">
    <property type="entry name" value="FAD/NAD-bd_sf"/>
</dbReference>
<sequence length="64" mass="6965">MGSESDEEAPGVVDGELRVHGVRGVRIADTSVFPRIVSHHPMALAVMVVERCADFIMDDAENKD</sequence>
<dbReference type="Proteomes" id="UP001152300">
    <property type="component" value="Unassembled WGS sequence"/>
</dbReference>
<accession>A0A9X0AN97</accession>
<organism evidence="3 4">
    <name type="scientific">Sclerotinia nivalis</name>
    <dbReference type="NCBI Taxonomy" id="352851"/>
    <lineage>
        <taxon>Eukaryota</taxon>
        <taxon>Fungi</taxon>
        <taxon>Dikarya</taxon>
        <taxon>Ascomycota</taxon>
        <taxon>Pezizomycotina</taxon>
        <taxon>Leotiomycetes</taxon>
        <taxon>Helotiales</taxon>
        <taxon>Sclerotiniaceae</taxon>
        <taxon>Sclerotinia</taxon>
    </lineage>
</organism>
<evidence type="ECO:0000259" key="2">
    <source>
        <dbReference type="Pfam" id="PF05199"/>
    </source>
</evidence>
<feature type="domain" description="Glucose-methanol-choline oxidoreductase C-terminal" evidence="2">
    <location>
        <begin position="1"/>
        <end position="48"/>
    </location>
</feature>
<protein>
    <recommendedName>
        <fullName evidence="2">Glucose-methanol-choline oxidoreductase C-terminal domain-containing protein</fullName>
    </recommendedName>
</protein>
<dbReference type="SUPFAM" id="SSF51905">
    <property type="entry name" value="FAD/NAD(P)-binding domain"/>
    <property type="match status" value="1"/>
</dbReference>
<comment type="caution">
    <text evidence="3">The sequence shown here is derived from an EMBL/GenBank/DDBJ whole genome shotgun (WGS) entry which is preliminary data.</text>
</comment>
<evidence type="ECO:0000313" key="3">
    <source>
        <dbReference type="EMBL" id="KAJ8065932.1"/>
    </source>
</evidence>
<dbReference type="GO" id="GO:0050660">
    <property type="term" value="F:flavin adenine dinucleotide binding"/>
    <property type="evidence" value="ECO:0007669"/>
    <property type="project" value="InterPro"/>
</dbReference>
<dbReference type="PANTHER" id="PTHR11552:SF219">
    <property type="entry name" value="GLUCOSE-METHANOL-CHOLINE OXIDOREDUCTASE N-TERMINAL DOMAIN-CONTAINING PROTEIN"/>
    <property type="match status" value="1"/>
</dbReference>
<comment type="similarity">
    <text evidence="1">Belongs to the GMC oxidoreductase family.</text>
</comment>
<name>A0A9X0AN97_9HELO</name>
<dbReference type="GO" id="GO:0016614">
    <property type="term" value="F:oxidoreductase activity, acting on CH-OH group of donors"/>
    <property type="evidence" value="ECO:0007669"/>
    <property type="project" value="InterPro"/>
</dbReference>
<dbReference type="AlphaFoldDB" id="A0A9X0AN97"/>